<dbReference type="Pfam" id="PF00534">
    <property type="entry name" value="Glycos_transf_1"/>
    <property type="match status" value="1"/>
</dbReference>
<evidence type="ECO:0000313" key="7">
    <source>
        <dbReference type="Proteomes" id="UP000199360"/>
    </source>
</evidence>
<dbReference type="OrthoDB" id="3180470at2"/>
<evidence type="ECO:0000259" key="5">
    <source>
        <dbReference type="Pfam" id="PF13579"/>
    </source>
</evidence>
<name>A0A1C5K7H1_9ACTN</name>
<keyword evidence="1" id="KW-0328">Glycosyltransferase</keyword>
<evidence type="ECO:0000256" key="2">
    <source>
        <dbReference type="ARBA" id="ARBA00022679"/>
    </source>
</evidence>
<protein>
    <submittedName>
        <fullName evidence="6">Glycosyltransferase involved in cell wall bisynthesis</fullName>
    </submittedName>
</protein>
<dbReference type="PANTHER" id="PTHR12526:SF638">
    <property type="entry name" value="SPORE COAT PROTEIN SA"/>
    <property type="match status" value="1"/>
</dbReference>
<evidence type="ECO:0000313" key="6">
    <source>
        <dbReference type="EMBL" id="SCG78654.1"/>
    </source>
</evidence>
<accession>A0A1C5K7H1</accession>
<keyword evidence="7" id="KW-1185">Reference proteome</keyword>
<dbReference type="STRING" id="745366.GA0070213_12226"/>
<evidence type="ECO:0000256" key="1">
    <source>
        <dbReference type="ARBA" id="ARBA00022676"/>
    </source>
</evidence>
<dbReference type="RefSeq" id="WP_091071619.1">
    <property type="nucleotide sequence ID" value="NZ_FMDM01000022.1"/>
</dbReference>
<dbReference type="CDD" id="cd03794">
    <property type="entry name" value="GT4_WbuB-like"/>
    <property type="match status" value="1"/>
</dbReference>
<feature type="region of interest" description="Disordered" evidence="3">
    <location>
        <begin position="310"/>
        <end position="357"/>
    </location>
</feature>
<gene>
    <name evidence="6" type="ORF">GA0070213_12226</name>
</gene>
<evidence type="ECO:0000256" key="3">
    <source>
        <dbReference type="SAM" id="MobiDB-lite"/>
    </source>
</evidence>
<feature type="domain" description="Glycosyl transferase family 1" evidence="4">
    <location>
        <begin position="113"/>
        <end position="282"/>
    </location>
</feature>
<dbReference type="AlphaFoldDB" id="A0A1C5K7H1"/>
<dbReference type="InterPro" id="IPR028098">
    <property type="entry name" value="Glyco_trans_4-like_N"/>
</dbReference>
<dbReference type="Pfam" id="PF13579">
    <property type="entry name" value="Glyco_trans_4_4"/>
    <property type="match status" value="1"/>
</dbReference>
<evidence type="ECO:0000259" key="4">
    <source>
        <dbReference type="Pfam" id="PF00534"/>
    </source>
</evidence>
<dbReference type="GO" id="GO:0016757">
    <property type="term" value="F:glycosyltransferase activity"/>
    <property type="evidence" value="ECO:0007669"/>
    <property type="project" value="UniProtKB-KW"/>
</dbReference>
<dbReference type="Gene3D" id="3.40.50.2000">
    <property type="entry name" value="Glycogen Phosphorylase B"/>
    <property type="match status" value="2"/>
</dbReference>
<dbReference type="SUPFAM" id="SSF53756">
    <property type="entry name" value="UDP-Glycosyltransferase/glycogen phosphorylase"/>
    <property type="match status" value="1"/>
</dbReference>
<dbReference type="EMBL" id="FMDM01000022">
    <property type="protein sequence ID" value="SCG78654.1"/>
    <property type="molecule type" value="Genomic_DNA"/>
</dbReference>
<feature type="compositionally biased region" description="Basic and acidic residues" evidence="3">
    <location>
        <begin position="310"/>
        <end position="321"/>
    </location>
</feature>
<sequence>MSAHLIATSTPLTIAVPAVFAAWRRHVPMVLEVRDLWPEVPIALGALRSPLSRRSALALEAWAYRKSTEVIALSVGMAEGVRARRPDARVTVIPNGCDIELFADAAAAGKLLRDRTPWLGDQPLILYAGTVGFVNDVGYLIQMARTLRHTHPDIRIAIIGQGAEVPRLRTEAAACGVLDGNLFMLDPMPKNDIVSYFGACDLAVSTVRDEPALHANSANKVFDALAAGRPVAINHEGWLADMLRHSGAGLVLPAGDPAGAAALVASFVSDPIRRASAGAAARALAISEFDREMLFQRFEEVLLRAALPEGRIDPPRQRPGDLDATVGGPRHQPRRGAGAATSSDDAETEAPRHAGPH</sequence>
<organism evidence="6 7">
    <name type="scientific">Micromonospora humi</name>
    <dbReference type="NCBI Taxonomy" id="745366"/>
    <lineage>
        <taxon>Bacteria</taxon>
        <taxon>Bacillati</taxon>
        <taxon>Actinomycetota</taxon>
        <taxon>Actinomycetes</taxon>
        <taxon>Micromonosporales</taxon>
        <taxon>Micromonosporaceae</taxon>
        <taxon>Micromonospora</taxon>
    </lineage>
</organism>
<dbReference type="InterPro" id="IPR001296">
    <property type="entry name" value="Glyco_trans_1"/>
</dbReference>
<feature type="domain" description="Glycosyltransferase subfamily 4-like N-terminal" evidence="5">
    <location>
        <begin position="3"/>
        <end position="96"/>
    </location>
</feature>
<reference evidence="7" key="1">
    <citation type="submission" date="2016-06" db="EMBL/GenBank/DDBJ databases">
        <authorList>
            <person name="Varghese N."/>
            <person name="Submissions Spin"/>
        </authorList>
    </citation>
    <scope>NUCLEOTIDE SEQUENCE [LARGE SCALE GENOMIC DNA]</scope>
    <source>
        <strain evidence="7">DSM 45647</strain>
    </source>
</reference>
<keyword evidence="2 6" id="KW-0808">Transferase</keyword>
<dbReference type="Proteomes" id="UP000199360">
    <property type="component" value="Unassembled WGS sequence"/>
</dbReference>
<proteinExistence type="predicted"/>
<dbReference type="PANTHER" id="PTHR12526">
    <property type="entry name" value="GLYCOSYLTRANSFERASE"/>
    <property type="match status" value="1"/>
</dbReference>